<keyword evidence="3" id="KW-0597">Phosphoprotein</keyword>
<dbReference type="GO" id="GO:0004673">
    <property type="term" value="F:protein histidine kinase activity"/>
    <property type="evidence" value="ECO:0007669"/>
    <property type="project" value="UniProtKB-EC"/>
</dbReference>
<evidence type="ECO:0000313" key="8">
    <source>
        <dbReference type="Proteomes" id="UP000474159"/>
    </source>
</evidence>
<evidence type="ECO:0000313" key="7">
    <source>
        <dbReference type="EMBL" id="KAB1081167.1"/>
    </source>
</evidence>
<dbReference type="InterPro" id="IPR035965">
    <property type="entry name" value="PAS-like_dom_sf"/>
</dbReference>
<dbReference type="RefSeq" id="WP_150996830.1">
    <property type="nucleotide sequence ID" value="NZ_BPQY01000278.1"/>
</dbReference>
<dbReference type="EC" id="2.7.13.3" evidence="2"/>
<accession>A0A6L3T2W9</accession>
<dbReference type="PANTHER" id="PTHR43304:SF1">
    <property type="entry name" value="PAC DOMAIN-CONTAINING PROTEIN"/>
    <property type="match status" value="1"/>
</dbReference>
<comment type="caution">
    <text evidence="7">The sequence shown here is derived from an EMBL/GenBank/DDBJ whole genome shotgun (WGS) entry which is preliminary data.</text>
</comment>
<dbReference type="Gene3D" id="1.10.260.40">
    <property type="entry name" value="lambda repressor-like DNA-binding domains"/>
    <property type="match status" value="1"/>
</dbReference>
<dbReference type="PANTHER" id="PTHR43304">
    <property type="entry name" value="PHYTOCHROME-LIKE PROTEIN CPH1"/>
    <property type="match status" value="1"/>
</dbReference>
<dbReference type="Proteomes" id="UP000474159">
    <property type="component" value="Unassembled WGS sequence"/>
</dbReference>
<dbReference type="InterPro" id="IPR010982">
    <property type="entry name" value="Lambda_DNA-bd_dom_sf"/>
</dbReference>
<comment type="catalytic activity">
    <reaction evidence="1">
        <text>ATP + protein L-histidine = ADP + protein N-phospho-L-histidine.</text>
        <dbReference type="EC" id="2.7.13.3"/>
    </reaction>
</comment>
<feature type="domain" description="PAC" evidence="6">
    <location>
        <begin position="84"/>
        <end position="136"/>
    </location>
</feature>
<name>A0A6L3T2W9_9HYPH</name>
<evidence type="ECO:0000256" key="1">
    <source>
        <dbReference type="ARBA" id="ARBA00000085"/>
    </source>
</evidence>
<gene>
    <name evidence="7" type="ORF">F6X53_02315</name>
</gene>
<reference evidence="7 8" key="1">
    <citation type="submission" date="2019-09" db="EMBL/GenBank/DDBJ databases">
        <title>YIM 48816 draft genome.</title>
        <authorList>
            <person name="Jiang L."/>
        </authorList>
    </citation>
    <scope>NUCLEOTIDE SEQUENCE [LARGE SCALE GENOMIC DNA]</scope>
    <source>
        <strain evidence="7 8">YIM 48816</strain>
    </source>
</reference>
<dbReference type="Pfam" id="PF08447">
    <property type="entry name" value="PAS_3"/>
    <property type="match status" value="1"/>
</dbReference>
<dbReference type="Gene3D" id="3.30.450.20">
    <property type="entry name" value="PAS domain"/>
    <property type="match status" value="1"/>
</dbReference>
<dbReference type="SUPFAM" id="SSF55785">
    <property type="entry name" value="PYP-like sensor domain (PAS domain)"/>
    <property type="match status" value="2"/>
</dbReference>
<sequence length="341" mass="37367">MNAAGPPFSSHAFLRLIEDYGLTGHWNWAFEANIQTWSLGFYRLLGLEPGSVRPSYDLFRDRVHPDDLAMVETVSEIRVDGLLRDHAIRVIRPDGSIRILATRGEIYVTPEGRPLAAAGTVLDITEPERLERAQALERQRRLALFAAVRSFEFSSSVDGRFNHPQELFSLTGLPADEIADNPYVAIVAQEREHWRSHCLAARSAGSVHITTPLVPLMAGGQGRFMVVTVPVLDAQGRIAEWSSLAQPLAVGSLAVSGALRAGLEQAVRGHHLRAGRALLDWSMLDMARASGLSLSTIRRLEANVEAAAARSRHVAIAALRASGIGFRLMDHNRIAVLCRPT</sequence>
<evidence type="ECO:0000259" key="6">
    <source>
        <dbReference type="PROSITE" id="PS50113"/>
    </source>
</evidence>
<keyword evidence="5" id="KW-0418">Kinase</keyword>
<evidence type="ECO:0000256" key="5">
    <source>
        <dbReference type="ARBA" id="ARBA00022777"/>
    </source>
</evidence>
<dbReference type="Gene3D" id="2.10.70.100">
    <property type="match status" value="1"/>
</dbReference>
<keyword evidence="4" id="KW-0808">Transferase</keyword>
<keyword evidence="8" id="KW-1185">Reference proteome</keyword>
<dbReference type="InterPro" id="IPR052162">
    <property type="entry name" value="Sensor_kinase/Photoreceptor"/>
</dbReference>
<dbReference type="PROSITE" id="PS50113">
    <property type="entry name" value="PAC"/>
    <property type="match status" value="1"/>
</dbReference>
<evidence type="ECO:0000256" key="3">
    <source>
        <dbReference type="ARBA" id="ARBA00022553"/>
    </source>
</evidence>
<evidence type="ECO:0000256" key="2">
    <source>
        <dbReference type="ARBA" id="ARBA00012438"/>
    </source>
</evidence>
<dbReference type="OrthoDB" id="3782725at2"/>
<dbReference type="EMBL" id="VZZK01000002">
    <property type="protein sequence ID" value="KAB1081167.1"/>
    <property type="molecule type" value="Genomic_DNA"/>
</dbReference>
<dbReference type="GO" id="GO:0003677">
    <property type="term" value="F:DNA binding"/>
    <property type="evidence" value="ECO:0007669"/>
    <property type="project" value="InterPro"/>
</dbReference>
<dbReference type="AlphaFoldDB" id="A0A6L3T2W9"/>
<organism evidence="7 8">
    <name type="scientific">Methylobacterium soli</name>
    <dbReference type="NCBI Taxonomy" id="553447"/>
    <lineage>
        <taxon>Bacteria</taxon>
        <taxon>Pseudomonadati</taxon>
        <taxon>Pseudomonadota</taxon>
        <taxon>Alphaproteobacteria</taxon>
        <taxon>Hyphomicrobiales</taxon>
        <taxon>Methylobacteriaceae</taxon>
        <taxon>Methylobacterium</taxon>
    </lineage>
</organism>
<protein>
    <recommendedName>
        <fullName evidence="2">histidine kinase</fullName>
        <ecNumber evidence="2">2.7.13.3</ecNumber>
    </recommendedName>
</protein>
<dbReference type="InterPro" id="IPR013655">
    <property type="entry name" value="PAS_fold_3"/>
</dbReference>
<proteinExistence type="predicted"/>
<evidence type="ECO:0000256" key="4">
    <source>
        <dbReference type="ARBA" id="ARBA00022679"/>
    </source>
</evidence>
<dbReference type="InterPro" id="IPR000700">
    <property type="entry name" value="PAS-assoc_C"/>
</dbReference>